<feature type="domain" description="Bacterial sugar transferase" evidence="2">
    <location>
        <begin position="37"/>
        <end position="226"/>
    </location>
</feature>
<dbReference type="Proteomes" id="UP000192505">
    <property type="component" value="Unassembled WGS sequence"/>
</dbReference>
<dbReference type="EMBL" id="MTEI01000021">
    <property type="protein sequence ID" value="OQW86158.1"/>
    <property type="molecule type" value="Genomic_DNA"/>
</dbReference>
<dbReference type="InterPro" id="IPR003362">
    <property type="entry name" value="Bact_transf"/>
</dbReference>
<evidence type="ECO:0000259" key="2">
    <source>
        <dbReference type="Pfam" id="PF02397"/>
    </source>
</evidence>
<organism evidence="3 4">
    <name type="scientific">Rhodoferax ferrireducens</name>
    <dbReference type="NCBI Taxonomy" id="192843"/>
    <lineage>
        <taxon>Bacteria</taxon>
        <taxon>Pseudomonadati</taxon>
        <taxon>Pseudomonadota</taxon>
        <taxon>Betaproteobacteria</taxon>
        <taxon>Burkholderiales</taxon>
        <taxon>Comamonadaceae</taxon>
        <taxon>Rhodoferax</taxon>
    </lineage>
</organism>
<reference evidence="3 4" key="1">
    <citation type="submission" date="2017-01" db="EMBL/GenBank/DDBJ databases">
        <title>Novel large sulfur bacteria in the metagenomes of groundwater-fed chemosynthetic microbial mats in the Lake Huron basin.</title>
        <authorList>
            <person name="Sharrar A.M."/>
            <person name="Flood B.E."/>
            <person name="Bailey J.V."/>
            <person name="Jones D.S."/>
            <person name="Biddanda B."/>
            <person name="Ruberg S.A."/>
            <person name="Marcus D.N."/>
            <person name="Dick G.J."/>
        </authorList>
    </citation>
    <scope>NUCLEOTIDE SEQUENCE [LARGE SCALE GENOMIC DNA]</scope>
    <source>
        <strain evidence="3">A7</strain>
    </source>
</reference>
<proteinExistence type="inferred from homology"/>
<gene>
    <name evidence="3" type="ORF">BWK72_18565</name>
</gene>
<dbReference type="PANTHER" id="PTHR30576">
    <property type="entry name" value="COLANIC BIOSYNTHESIS UDP-GLUCOSE LIPID CARRIER TRANSFERASE"/>
    <property type="match status" value="1"/>
</dbReference>
<sequence>MTHNQIPQLGAPFANRLRARRTRLAWWWSTRKFPMFKRSLDLALVLPALVLLSPLFLMVALGVKLYDRGPVLFWQQRVGLNGRVFSFPKFRSMCVNAEAVRAALLATNEHGSNGVTFKMKRDPRITPIGRLIRRTSIDELPQLWSIVRGDMSLVGPRPPLVSEVARYTMQERQRLSVTPGLTCIWQVNGRSEIPFPQQVEMDIDYIQQRSLGNDIKLIAQTLPAVVRGRGAY</sequence>
<dbReference type="Pfam" id="PF02397">
    <property type="entry name" value="Bac_transf"/>
    <property type="match status" value="1"/>
</dbReference>
<dbReference type="PANTHER" id="PTHR30576:SF10">
    <property type="entry name" value="SLL5057 PROTEIN"/>
    <property type="match status" value="1"/>
</dbReference>
<name>A0A1W9KPT1_9BURK</name>
<dbReference type="GO" id="GO:0016780">
    <property type="term" value="F:phosphotransferase activity, for other substituted phosphate groups"/>
    <property type="evidence" value="ECO:0007669"/>
    <property type="project" value="TreeGrafter"/>
</dbReference>
<comment type="caution">
    <text evidence="3">The sequence shown here is derived from an EMBL/GenBank/DDBJ whole genome shotgun (WGS) entry which is preliminary data.</text>
</comment>
<dbReference type="AlphaFoldDB" id="A0A1W9KPT1"/>
<comment type="similarity">
    <text evidence="1">Belongs to the bacterial sugar transferase family.</text>
</comment>
<keyword evidence="3" id="KW-0808">Transferase</keyword>
<protein>
    <submittedName>
        <fullName evidence="3">Glycosyl transferase</fullName>
    </submittedName>
</protein>
<accession>A0A1W9KPT1</accession>
<evidence type="ECO:0000313" key="3">
    <source>
        <dbReference type="EMBL" id="OQW86158.1"/>
    </source>
</evidence>
<evidence type="ECO:0000256" key="1">
    <source>
        <dbReference type="ARBA" id="ARBA00006464"/>
    </source>
</evidence>
<evidence type="ECO:0000313" key="4">
    <source>
        <dbReference type="Proteomes" id="UP000192505"/>
    </source>
</evidence>